<reference evidence="3" key="2">
    <citation type="submission" date="2020-09" db="EMBL/GenBank/DDBJ databases">
        <authorList>
            <person name="Sun Q."/>
            <person name="Ohkuma M."/>
        </authorList>
    </citation>
    <scope>NUCLEOTIDE SEQUENCE</scope>
    <source>
        <strain evidence="3">JCM 5069</strain>
    </source>
</reference>
<organism evidence="3 4">
    <name type="scientific">Streptomyces sulfonofaciens</name>
    <dbReference type="NCBI Taxonomy" id="68272"/>
    <lineage>
        <taxon>Bacteria</taxon>
        <taxon>Bacillati</taxon>
        <taxon>Actinomycetota</taxon>
        <taxon>Actinomycetes</taxon>
        <taxon>Kitasatosporales</taxon>
        <taxon>Streptomycetaceae</taxon>
        <taxon>Streptomyces</taxon>
    </lineage>
</organism>
<dbReference type="InterPro" id="IPR041605">
    <property type="entry name" value="Exo_C"/>
</dbReference>
<dbReference type="InterPro" id="IPR044876">
    <property type="entry name" value="HRDC_dom_sf"/>
</dbReference>
<dbReference type="Pfam" id="PF00570">
    <property type="entry name" value="HRDC"/>
    <property type="match status" value="1"/>
</dbReference>
<accession>A0A919L6V4</accession>
<keyword evidence="3" id="KW-0269">Exonuclease</keyword>
<feature type="region of interest" description="Disordered" evidence="1">
    <location>
        <begin position="331"/>
        <end position="353"/>
    </location>
</feature>
<feature type="compositionally biased region" description="Low complexity" evidence="1">
    <location>
        <begin position="334"/>
        <end position="343"/>
    </location>
</feature>
<feature type="compositionally biased region" description="Basic and acidic residues" evidence="1">
    <location>
        <begin position="15"/>
        <end position="29"/>
    </location>
</feature>
<dbReference type="InterPro" id="IPR002562">
    <property type="entry name" value="3'-5'_exonuclease_dom"/>
</dbReference>
<reference evidence="3" key="1">
    <citation type="journal article" date="2014" name="Int. J. Syst. Evol. Microbiol.">
        <title>Complete genome sequence of Corynebacterium casei LMG S-19264T (=DSM 44701T), isolated from a smear-ripened cheese.</title>
        <authorList>
            <consortium name="US DOE Joint Genome Institute (JGI-PGF)"/>
            <person name="Walter F."/>
            <person name="Albersmeier A."/>
            <person name="Kalinowski J."/>
            <person name="Ruckert C."/>
        </authorList>
    </citation>
    <scope>NUCLEOTIDE SEQUENCE</scope>
    <source>
        <strain evidence="3">JCM 5069</strain>
    </source>
</reference>
<feature type="region of interest" description="Disordered" evidence="1">
    <location>
        <begin position="1"/>
        <end position="44"/>
    </location>
</feature>
<dbReference type="Gene3D" id="3.30.420.10">
    <property type="entry name" value="Ribonuclease H-like superfamily/Ribonuclease H"/>
    <property type="match status" value="1"/>
</dbReference>
<name>A0A919L6V4_9ACTN</name>
<dbReference type="Gene3D" id="1.10.150.80">
    <property type="entry name" value="HRDC domain"/>
    <property type="match status" value="2"/>
</dbReference>
<feature type="domain" description="HRDC" evidence="2">
    <location>
        <begin position="255"/>
        <end position="334"/>
    </location>
</feature>
<dbReference type="RefSeq" id="WP_189935866.1">
    <property type="nucleotide sequence ID" value="NZ_BNCD01000016.1"/>
</dbReference>
<dbReference type="Pfam" id="PF01612">
    <property type="entry name" value="DNA_pol_A_exo1"/>
    <property type="match status" value="1"/>
</dbReference>
<dbReference type="InterPro" id="IPR010997">
    <property type="entry name" value="HRDC-like_sf"/>
</dbReference>
<dbReference type="InterPro" id="IPR002121">
    <property type="entry name" value="HRDC_dom"/>
</dbReference>
<dbReference type="SUPFAM" id="SSF47819">
    <property type="entry name" value="HRDC-like"/>
    <property type="match status" value="1"/>
</dbReference>
<dbReference type="EMBL" id="BNCD01000016">
    <property type="protein sequence ID" value="GHH84896.1"/>
    <property type="molecule type" value="Genomic_DNA"/>
</dbReference>
<dbReference type="Proteomes" id="UP000603708">
    <property type="component" value="Unassembled WGS sequence"/>
</dbReference>
<keyword evidence="3" id="KW-0378">Hydrolase</keyword>
<dbReference type="SMART" id="SM00474">
    <property type="entry name" value="35EXOc"/>
    <property type="match status" value="1"/>
</dbReference>
<evidence type="ECO:0000256" key="1">
    <source>
        <dbReference type="SAM" id="MobiDB-lite"/>
    </source>
</evidence>
<dbReference type="GO" id="GO:0008408">
    <property type="term" value="F:3'-5' exonuclease activity"/>
    <property type="evidence" value="ECO:0007669"/>
    <property type="project" value="InterPro"/>
</dbReference>
<dbReference type="AlphaFoldDB" id="A0A919L6V4"/>
<protein>
    <submittedName>
        <fullName evidence="3">3'-5' exonuclease</fullName>
    </submittedName>
</protein>
<comment type="caution">
    <text evidence="3">The sequence shown here is derived from an EMBL/GenBank/DDBJ whole genome shotgun (WGS) entry which is preliminary data.</text>
</comment>
<keyword evidence="4" id="KW-1185">Reference proteome</keyword>
<dbReference type="PANTHER" id="PTHR47649">
    <property type="entry name" value="RIBONUCLEASE D"/>
    <property type="match status" value="1"/>
</dbReference>
<evidence type="ECO:0000259" key="2">
    <source>
        <dbReference type="PROSITE" id="PS50967"/>
    </source>
</evidence>
<dbReference type="SMART" id="SM00341">
    <property type="entry name" value="HRDC"/>
    <property type="match status" value="1"/>
</dbReference>
<dbReference type="FunFam" id="1.10.150.80:FF:000015">
    <property type="entry name" value="Putative ribonuclease D"/>
    <property type="match status" value="1"/>
</dbReference>
<evidence type="ECO:0000313" key="4">
    <source>
        <dbReference type="Proteomes" id="UP000603708"/>
    </source>
</evidence>
<dbReference type="PANTHER" id="PTHR47649:SF1">
    <property type="entry name" value="RIBONUCLEASE D"/>
    <property type="match status" value="1"/>
</dbReference>
<dbReference type="GO" id="GO:0006139">
    <property type="term" value="P:nucleobase-containing compound metabolic process"/>
    <property type="evidence" value="ECO:0007669"/>
    <property type="project" value="InterPro"/>
</dbReference>
<gene>
    <name evidence="3" type="ORF">GCM10018793_50840</name>
</gene>
<dbReference type="InterPro" id="IPR036397">
    <property type="entry name" value="RNaseH_sf"/>
</dbReference>
<dbReference type="SUPFAM" id="SSF53098">
    <property type="entry name" value="Ribonuclease H-like"/>
    <property type="match status" value="1"/>
</dbReference>
<dbReference type="Pfam" id="PF18305">
    <property type="entry name" value="DNA_pol_A_exoN"/>
    <property type="match status" value="1"/>
</dbReference>
<dbReference type="CDD" id="cd06142">
    <property type="entry name" value="RNaseD_exo"/>
    <property type="match status" value="1"/>
</dbReference>
<dbReference type="GO" id="GO:0000166">
    <property type="term" value="F:nucleotide binding"/>
    <property type="evidence" value="ECO:0007669"/>
    <property type="project" value="InterPro"/>
</dbReference>
<dbReference type="InterPro" id="IPR012337">
    <property type="entry name" value="RNaseH-like_sf"/>
</dbReference>
<evidence type="ECO:0000313" key="3">
    <source>
        <dbReference type="EMBL" id="GHH84896.1"/>
    </source>
</evidence>
<dbReference type="InterPro" id="IPR051086">
    <property type="entry name" value="RNase_D-like"/>
</dbReference>
<dbReference type="PROSITE" id="PS50967">
    <property type="entry name" value="HRDC"/>
    <property type="match status" value="1"/>
</dbReference>
<dbReference type="GO" id="GO:0003676">
    <property type="term" value="F:nucleic acid binding"/>
    <property type="evidence" value="ECO:0007669"/>
    <property type="project" value="InterPro"/>
</dbReference>
<sequence>MTDAEDTAADSPLRTTRDPRQEPPAKEAPDEGVATEGAPVPLLEPRDGIPPVVADAEAFAAVVTAFAGGTGPVAVDAERASGYRYGQRAYLVQLRRDGAGSALIDPVACPDLSALGAAIGEAEWVLHAATQDLPCLREIGMVPTLVFDTELAGRLAGYPRVGLGAMVENVLGYVLEKGHSAVDWSTRPLPEPWLRYAALDVELLVDLRDCLEKELDRQGKLDWARQEFAAIAAAPPAPPRKDPWRRTSGMHKVRRRRQLAVVRELWQTRDRIAQRRDVSPGKVLGDAAIVEAALALPVNTAALAQLPGFGRVGRRQLENWQAAVDRARALPDSALPGPGQSAAGPPPPRAWADKDPAAAARLSAARAGVSALAEQLNMPQENLITPDTVRRVCWEPPAVVSGETVAAALAGYGAREWQIEQVTPVLVRALGQ</sequence>
<proteinExistence type="predicted"/>
<keyword evidence="3" id="KW-0540">Nuclease</keyword>